<dbReference type="Proteomes" id="UP000822688">
    <property type="component" value="Chromosome 11"/>
</dbReference>
<proteinExistence type="predicted"/>
<sequence length="39" mass="4523">MRRWSMVRLTKVGVRVCSGGGSAQCLEVFRWNYLMIFGK</sequence>
<reference evidence="1 2" key="1">
    <citation type="submission" date="2020-06" db="EMBL/GenBank/DDBJ databases">
        <title>WGS assembly of Ceratodon purpureus strain R40.</title>
        <authorList>
            <person name="Carey S.B."/>
            <person name="Jenkins J."/>
            <person name="Shu S."/>
            <person name="Lovell J.T."/>
            <person name="Sreedasyam A."/>
            <person name="Maumus F."/>
            <person name="Tiley G.P."/>
            <person name="Fernandez-Pozo N."/>
            <person name="Barry K."/>
            <person name="Chen C."/>
            <person name="Wang M."/>
            <person name="Lipzen A."/>
            <person name="Daum C."/>
            <person name="Saski C.A."/>
            <person name="Payton A.C."/>
            <person name="Mcbreen J.C."/>
            <person name="Conrad R.E."/>
            <person name="Kollar L.M."/>
            <person name="Olsson S."/>
            <person name="Huttunen S."/>
            <person name="Landis J.B."/>
            <person name="Wickett N.J."/>
            <person name="Johnson M.G."/>
            <person name="Rensing S.A."/>
            <person name="Grimwood J."/>
            <person name="Schmutz J."/>
            <person name="Mcdaniel S.F."/>
        </authorList>
    </citation>
    <scope>NUCLEOTIDE SEQUENCE [LARGE SCALE GENOMIC DNA]</scope>
    <source>
        <strain evidence="1 2">R40</strain>
    </source>
</reference>
<evidence type="ECO:0000313" key="2">
    <source>
        <dbReference type="Proteomes" id="UP000822688"/>
    </source>
</evidence>
<name>A0A8T0GC57_CERPU</name>
<comment type="caution">
    <text evidence="1">The sequence shown here is derived from an EMBL/GenBank/DDBJ whole genome shotgun (WGS) entry which is preliminary data.</text>
</comment>
<dbReference type="EMBL" id="CM026432">
    <property type="protein sequence ID" value="KAG0556107.1"/>
    <property type="molecule type" value="Genomic_DNA"/>
</dbReference>
<gene>
    <name evidence="1" type="ORF">KC19_11G026700</name>
</gene>
<keyword evidence="2" id="KW-1185">Reference proteome</keyword>
<accession>A0A8T0GC57</accession>
<evidence type="ECO:0000313" key="1">
    <source>
        <dbReference type="EMBL" id="KAG0556107.1"/>
    </source>
</evidence>
<protein>
    <submittedName>
        <fullName evidence="1">Uncharacterized protein</fullName>
    </submittedName>
</protein>
<dbReference type="AlphaFoldDB" id="A0A8T0GC57"/>
<organism evidence="1 2">
    <name type="scientific">Ceratodon purpureus</name>
    <name type="common">Fire moss</name>
    <name type="synonym">Dicranum purpureum</name>
    <dbReference type="NCBI Taxonomy" id="3225"/>
    <lineage>
        <taxon>Eukaryota</taxon>
        <taxon>Viridiplantae</taxon>
        <taxon>Streptophyta</taxon>
        <taxon>Embryophyta</taxon>
        <taxon>Bryophyta</taxon>
        <taxon>Bryophytina</taxon>
        <taxon>Bryopsida</taxon>
        <taxon>Dicranidae</taxon>
        <taxon>Pseudoditrichales</taxon>
        <taxon>Ditrichaceae</taxon>
        <taxon>Ceratodon</taxon>
    </lineage>
</organism>